<dbReference type="Proteomes" id="UP000030745">
    <property type="component" value="Unassembled WGS sequence"/>
</dbReference>
<dbReference type="VEuPathDB" id="FungiDB:SPRG_16644"/>
<feature type="transmembrane region" description="Helical" evidence="1">
    <location>
        <begin position="128"/>
        <end position="147"/>
    </location>
</feature>
<evidence type="ECO:0000256" key="1">
    <source>
        <dbReference type="SAM" id="Phobius"/>
    </source>
</evidence>
<keyword evidence="1" id="KW-0812">Transmembrane</keyword>
<feature type="transmembrane region" description="Helical" evidence="1">
    <location>
        <begin position="66"/>
        <end position="86"/>
    </location>
</feature>
<dbReference type="RefSeq" id="XP_012211337.1">
    <property type="nucleotide sequence ID" value="XM_012355947.1"/>
</dbReference>
<feature type="transmembrane region" description="Helical" evidence="1">
    <location>
        <begin position="212"/>
        <end position="233"/>
    </location>
</feature>
<sequence>MLCNAVTAPNASAVDWATQGSCFQSQFLSFSLGHSCVWLVSGDAINSGSVDASAMTVYFVYNESRFAVWVWLKFGYRILVTLFVWYRLWTQYYKHVIDLERCLRVRGHREMLPYPASWSYELVLGDPTAIVLMDPWIWFAFWGLCVASHGLKRWHKEHLFVTIDPTLLSLAVMVYGPLLTWTSAHLPSFTRFYQWTLTFGIPRVALNEAIEATLACIVYVGSIASLPLLYGLVTPVLRRVAPQCFKSVHAPRDYASFRYNHIKNRILLSIFQRRQPRDKAIGGTVHAVMDKHPRLRRTPTISTRATDCFVTCYCDGQPQEQLRVSLLCDLDMRNDDNDMVIHPSDVQSEFVVHILREAPLAMQQVIGPGPAVTTSYPYVLHRARTPSSWCL</sequence>
<organism evidence="2 3">
    <name type="scientific">Saprolegnia parasitica (strain CBS 223.65)</name>
    <dbReference type="NCBI Taxonomy" id="695850"/>
    <lineage>
        <taxon>Eukaryota</taxon>
        <taxon>Sar</taxon>
        <taxon>Stramenopiles</taxon>
        <taxon>Oomycota</taxon>
        <taxon>Saprolegniomycetes</taxon>
        <taxon>Saprolegniales</taxon>
        <taxon>Saprolegniaceae</taxon>
        <taxon>Saprolegnia</taxon>
    </lineage>
</organism>
<evidence type="ECO:0000313" key="2">
    <source>
        <dbReference type="EMBL" id="KDO17953.1"/>
    </source>
</evidence>
<gene>
    <name evidence="2" type="ORF">SPRG_16644</name>
</gene>
<keyword evidence="3" id="KW-1185">Reference proteome</keyword>
<dbReference type="EMBL" id="KK583526">
    <property type="protein sequence ID" value="KDO17953.1"/>
    <property type="molecule type" value="Genomic_DNA"/>
</dbReference>
<name>A0A067BIF1_SAPPC</name>
<dbReference type="KEGG" id="spar:SPRG_16644"/>
<protein>
    <submittedName>
        <fullName evidence="2">Uncharacterized protein</fullName>
    </submittedName>
</protein>
<dbReference type="OMA" id="MRNDDND"/>
<keyword evidence="1" id="KW-1133">Transmembrane helix</keyword>
<dbReference type="AlphaFoldDB" id="A0A067BIF1"/>
<feature type="transmembrane region" description="Helical" evidence="1">
    <location>
        <begin position="159"/>
        <end position="178"/>
    </location>
</feature>
<evidence type="ECO:0000313" key="3">
    <source>
        <dbReference type="Proteomes" id="UP000030745"/>
    </source>
</evidence>
<dbReference type="OrthoDB" id="10330256at2759"/>
<dbReference type="GeneID" id="24138250"/>
<keyword evidence="1" id="KW-0472">Membrane</keyword>
<reference evidence="2 3" key="1">
    <citation type="journal article" date="2013" name="PLoS Genet.">
        <title>Distinctive expansion of potential virulence genes in the genome of the oomycete fish pathogen Saprolegnia parasitica.</title>
        <authorList>
            <person name="Jiang R.H."/>
            <person name="de Bruijn I."/>
            <person name="Haas B.J."/>
            <person name="Belmonte R."/>
            <person name="Lobach L."/>
            <person name="Christie J."/>
            <person name="van den Ackerveken G."/>
            <person name="Bottin A."/>
            <person name="Bulone V."/>
            <person name="Diaz-Moreno S.M."/>
            <person name="Dumas B."/>
            <person name="Fan L."/>
            <person name="Gaulin E."/>
            <person name="Govers F."/>
            <person name="Grenville-Briggs L.J."/>
            <person name="Horner N.R."/>
            <person name="Levin J.Z."/>
            <person name="Mammella M."/>
            <person name="Meijer H.J."/>
            <person name="Morris P."/>
            <person name="Nusbaum C."/>
            <person name="Oome S."/>
            <person name="Phillips A.J."/>
            <person name="van Rooyen D."/>
            <person name="Rzeszutek E."/>
            <person name="Saraiva M."/>
            <person name="Secombes C.J."/>
            <person name="Seidl M.F."/>
            <person name="Snel B."/>
            <person name="Stassen J.H."/>
            <person name="Sykes S."/>
            <person name="Tripathy S."/>
            <person name="van den Berg H."/>
            <person name="Vega-Arreguin J.C."/>
            <person name="Wawra S."/>
            <person name="Young S.K."/>
            <person name="Zeng Q."/>
            <person name="Dieguez-Uribeondo J."/>
            <person name="Russ C."/>
            <person name="Tyler B.M."/>
            <person name="van West P."/>
        </authorList>
    </citation>
    <scope>NUCLEOTIDE SEQUENCE [LARGE SCALE GENOMIC DNA]</scope>
    <source>
        <strain evidence="2 3">CBS 223.65</strain>
    </source>
</reference>
<accession>A0A067BIF1</accession>
<proteinExistence type="predicted"/>